<keyword evidence="2" id="KW-1185">Reference proteome</keyword>
<organism evidence="1 2">
    <name type="scientific">Daphnia sinensis</name>
    <dbReference type="NCBI Taxonomy" id="1820382"/>
    <lineage>
        <taxon>Eukaryota</taxon>
        <taxon>Metazoa</taxon>
        <taxon>Ecdysozoa</taxon>
        <taxon>Arthropoda</taxon>
        <taxon>Crustacea</taxon>
        <taxon>Branchiopoda</taxon>
        <taxon>Diplostraca</taxon>
        <taxon>Cladocera</taxon>
        <taxon>Anomopoda</taxon>
        <taxon>Daphniidae</taxon>
        <taxon>Daphnia</taxon>
        <taxon>Daphnia similis group</taxon>
    </lineage>
</organism>
<proteinExistence type="predicted"/>
<accession>A0AAD5PVC7</accession>
<dbReference type="Proteomes" id="UP000820818">
    <property type="component" value="Linkage Group LG4"/>
</dbReference>
<sequence>MTEAVAKSKSIETCGNISKEDKMKPEAVEVPSSQKTISILPDNDFNQKRGKRNAGQRKLMNQLRKLVADHKMEAIRLKKLQVEAWGNESIRIYEEVKDLHHKYMESLPDITDPLVKKGGTIRHPSCESFQVYHYICHIISSFSQFN</sequence>
<comment type="caution">
    <text evidence="1">The sequence shown here is derived from an EMBL/GenBank/DDBJ whole genome shotgun (WGS) entry which is preliminary data.</text>
</comment>
<evidence type="ECO:0000313" key="2">
    <source>
        <dbReference type="Proteomes" id="UP000820818"/>
    </source>
</evidence>
<name>A0AAD5PVC7_9CRUS</name>
<evidence type="ECO:0000313" key="1">
    <source>
        <dbReference type="EMBL" id="KAI9559483.1"/>
    </source>
</evidence>
<dbReference type="EMBL" id="WJBH02000004">
    <property type="protein sequence ID" value="KAI9559483.1"/>
    <property type="molecule type" value="Genomic_DNA"/>
</dbReference>
<reference evidence="1 2" key="1">
    <citation type="submission" date="2022-05" db="EMBL/GenBank/DDBJ databases">
        <title>A multi-omics perspective on studying reproductive biology in Daphnia sinensis.</title>
        <authorList>
            <person name="Jia J."/>
        </authorList>
    </citation>
    <scope>NUCLEOTIDE SEQUENCE [LARGE SCALE GENOMIC DNA]</scope>
    <source>
        <strain evidence="1 2">WSL</strain>
    </source>
</reference>
<protein>
    <submittedName>
        <fullName evidence="1">Uncharacterized protein</fullName>
    </submittedName>
</protein>
<gene>
    <name evidence="1" type="ORF">GHT06_013476</name>
</gene>
<dbReference type="AlphaFoldDB" id="A0AAD5PVC7"/>